<dbReference type="InterPro" id="IPR050245">
    <property type="entry name" value="PrsA_foldase"/>
</dbReference>
<name>A0A9D1CPE6_9FIRM</name>
<dbReference type="GO" id="GO:0003755">
    <property type="term" value="F:peptidyl-prolyl cis-trans isomerase activity"/>
    <property type="evidence" value="ECO:0007669"/>
    <property type="project" value="UniProtKB-KW"/>
</dbReference>
<evidence type="ECO:0000256" key="3">
    <source>
        <dbReference type="ARBA" id="ARBA00022729"/>
    </source>
</evidence>
<feature type="chain" id="PRO_5038734294" description="peptidylprolyl isomerase" evidence="8">
    <location>
        <begin position="25"/>
        <end position="460"/>
    </location>
</feature>
<accession>A0A9D1CPE6</accession>
<dbReference type="EC" id="5.2.1.8" evidence="2"/>
<dbReference type="SUPFAM" id="SSF54534">
    <property type="entry name" value="FKBP-like"/>
    <property type="match status" value="1"/>
</dbReference>
<evidence type="ECO:0000313" key="10">
    <source>
        <dbReference type="EMBL" id="HIQ70761.1"/>
    </source>
</evidence>
<evidence type="ECO:0000256" key="6">
    <source>
        <dbReference type="PROSITE-ProRule" id="PRU00278"/>
    </source>
</evidence>
<evidence type="ECO:0000256" key="8">
    <source>
        <dbReference type="SAM" id="SignalP"/>
    </source>
</evidence>
<feature type="domain" description="PpiC" evidence="9">
    <location>
        <begin position="293"/>
        <end position="408"/>
    </location>
</feature>
<gene>
    <name evidence="10" type="ORF">IAB73_00880</name>
</gene>
<dbReference type="Proteomes" id="UP000886887">
    <property type="component" value="Unassembled WGS sequence"/>
</dbReference>
<comment type="catalytic activity">
    <reaction evidence="1">
        <text>[protein]-peptidylproline (omega=180) = [protein]-peptidylproline (omega=0)</text>
        <dbReference type="Rhea" id="RHEA:16237"/>
        <dbReference type="Rhea" id="RHEA-COMP:10747"/>
        <dbReference type="Rhea" id="RHEA-COMP:10748"/>
        <dbReference type="ChEBI" id="CHEBI:83833"/>
        <dbReference type="ChEBI" id="CHEBI:83834"/>
        <dbReference type="EC" id="5.2.1.8"/>
    </reaction>
</comment>
<dbReference type="InterPro" id="IPR046357">
    <property type="entry name" value="PPIase_dom_sf"/>
</dbReference>
<evidence type="ECO:0000313" key="11">
    <source>
        <dbReference type="Proteomes" id="UP000886887"/>
    </source>
</evidence>
<dbReference type="InterPro" id="IPR000297">
    <property type="entry name" value="PPIase_PpiC"/>
</dbReference>
<dbReference type="PANTHER" id="PTHR47245:SF1">
    <property type="entry name" value="FOLDASE PROTEIN PRSA"/>
    <property type="match status" value="1"/>
</dbReference>
<feature type="signal peptide" evidence="8">
    <location>
        <begin position="1"/>
        <end position="24"/>
    </location>
</feature>
<evidence type="ECO:0000256" key="7">
    <source>
        <dbReference type="SAM" id="MobiDB-lite"/>
    </source>
</evidence>
<evidence type="ECO:0000256" key="5">
    <source>
        <dbReference type="ARBA" id="ARBA00023235"/>
    </source>
</evidence>
<organism evidence="10 11">
    <name type="scientific">Candidatus Onthenecus intestinigallinarum</name>
    <dbReference type="NCBI Taxonomy" id="2840875"/>
    <lineage>
        <taxon>Bacteria</taxon>
        <taxon>Bacillati</taxon>
        <taxon>Bacillota</taxon>
        <taxon>Clostridia</taxon>
        <taxon>Eubacteriales</taxon>
        <taxon>Candidatus Onthenecus</taxon>
    </lineage>
</organism>
<sequence>MNKWLKLMALLTALLMLAGCNLIATDPVLDVQQVVAKVGDTEITKGEWLEQTENVLYNNQLMYYYYYGMSYDVTDSQAIADARSTAIDNMITYEVLTQKAAAEGLDVLSEEEQAQVEESVQSDWDSYLDSYTTLYFSDSELEGEELESAVVARMEEDGITQDALREMYTDEIVDDHLYQFAIQDVEVTDDEVQMEYDGLVLDQQGTLDTTPTLYQSYVSDGTDIYYVPDGYRGIKQILIALDDEQASEISELQSTLTANETALEDLRTQLDELQNPEEGEETTATPGEIEASTAQIESQIAQLEEENATAQTQLDELQTQAYAQIEATASEALEKAQAGEDFDELIATYGEDDGMTQEPYASQGYPVCEGLTAYVTEFQDAAMALEKVGDISGLVKTSYGYHILQYAQDIPSGPVAYETVEEDLRAQMLSEKQSAAYTAKVDEWVAEADVERNERLLQAD</sequence>
<protein>
    <recommendedName>
        <fullName evidence="2">peptidylprolyl isomerase</fullName>
        <ecNumber evidence="2">5.2.1.8</ecNumber>
    </recommendedName>
</protein>
<evidence type="ECO:0000256" key="4">
    <source>
        <dbReference type="ARBA" id="ARBA00023110"/>
    </source>
</evidence>
<dbReference type="Gene3D" id="3.10.50.40">
    <property type="match status" value="1"/>
</dbReference>
<reference evidence="10" key="2">
    <citation type="journal article" date="2021" name="PeerJ">
        <title>Extensive microbial diversity within the chicken gut microbiome revealed by metagenomics and culture.</title>
        <authorList>
            <person name="Gilroy R."/>
            <person name="Ravi A."/>
            <person name="Getino M."/>
            <person name="Pursley I."/>
            <person name="Horton D.L."/>
            <person name="Alikhan N.F."/>
            <person name="Baker D."/>
            <person name="Gharbi K."/>
            <person name="Hall N."/>
            <person name="Watson M."/>
            <person name="Adriaenssens E.M."/>
            <person name="Foster-Nyarko E."/>
            <person name="Jarju S."/>
            <person name="Secka A."/>
            <person name="Antonio M."/>
            <person name="Oren A."/>
            <person name="Chaudhuri R.R."/>
            <person name="La Ragione R."/>
            <person name="Hildebrand F."/>
            <person name="Pallen M.J."/>
        </authorList>
    </citation>
    <scope>NUCLEOTIDE SEQUENCE</scope>
    <source>
        <strain evidence="10">ChiSxjej2B14-6234</strain>
    </source>
</reference>
<dbReference type="InterPro" id="IPR027304">
    <property type="entry name" value="Trigger_fact/SurA_dom_sf"/>
</dbReference>
<dbReference type="AlphaFoldDB" id="A0A9D1CPE6"/>
<comment type="caution">
    <text evidence="10">The sequence shown here is derived from an EMBL/GenBank/DDBJ whole genome shotgun (WGS) entry which is preliminary data.</text>
</comment>
<dbReference type="EMBL" id="DVFJ01000004">
    <property type="protein sequence ID" value="HIQ70761.1"/>
    <property type="molecule type" value="Genomic_DNA"/>
</dbReference>
<feature type="region of interest" description="Disordered" evidence="7">
    <location>
        <begin position="270"/>
        <end position="289"/>
    </location>
</feature>
<dbReference type="PROSITE" id="PS51257">
    <property type="entry name" value="PROKAR_LIPOPROTEIN"/>
    <property type="match status" value="1"/>
</dbReference>
<dbReference type="PANTHER" id="PTHR47245">
    <property type="entry name" value="PEPTIDYLPROLYL ISOMERASE"/>
    <property type="match status" value="1"/>
</dbReference>
<dbReference type="Pfam" id="PF00639">
    <property type="entry name" value="Rotamase"/>
    <property type="match status" value="1"/>
</dbReference>
<keyword evidence="3 8" id="KW-0732">Signal</keyword>
<reference evidence="10" key="1">
    <citation type="submission" date="2020-10" db="EMBL/GenBank/DDBJ databases">
        <authorList>
            <person name="Gilroy R."/>
        </authorList>
    </citation>
    <scope>NUCLEOTIDE SEQUENCE</scope>
    <source>
        <strain evidence="10">ChiSxjej2B14-6234</strain>
    </source>
</reference>
<evidence type="ECO:0000256" key="2">
    <source>
        <dbReference type="ARBA" id="ARBA00013194"/>
    </source>
</evidence>
<evidence type="ECO:0000259" key="9">
    <source>
        <dbReference type="PROSITE" id="PS50198"/>
    </source>
</evidence>
<proteinExistence type="predicted"/>
<dbReference type="PROSITE" id="PS50198">
    <property type="entry name" value="PPIC_PPIASE_2"/>
    <property type="match status" value="1"/>
</dbReference>
<keyword evidence="5 6" id="KW-0413">Isomerase</keyword>
<keyword evidence="4 6" id="KW-0697">Rotamase</keyword>
<dbReference type="SUPFAM" id="SSF109998">
    <property type="entry name" value="Triger factor/SurA peptide-binding domain-like"/>
    <property type="match status" value="1"/>
</dbReference>
<evidence type="ECO:0000256" key="1">
    <source>
        <dbReference type="ARBA" id="ARBA00000971"/>
    </source>
</evidence>